<dbReference type="Pfam" id="PF00300">
    <property type="entry name" value="His_Phos_1"/>
    <property type="match status" value="1"/>
</dbReference>
<dbReference type="SUPFAM" id="SSF53254">
    <property type="entry name" value="Phosphoglycerate mutase-like"/>
    <property type="match status" value="1"/>
</dbReference>
<dbReference type="PANTHER" id="PTHR47623">
    <property type="entry name" value="OS09G0287300 PROTEIN"/>
    <property type="match status" value="1"/>
</dbReference>
<dbReference type="AlphaFoldDB" id="A0A0D4C0M7"/>
<reference evidence="1 2" key="1">
    <citation type="journal article" date="2015" name="Genome Announc.">
        <title>Complete Genome Sequencing of Protease-Producing Novel Arthrobacter sp. Strain IHBB 11108 Using PacBio Single-Molecule Real-Time Sequencing Technology.</title>
        <authorList>
            <person name="Kiran S."/>
            <person name="Swarnkar M.K."/>
            <person name="Pal M."/>
            <person name="Thakur R."/>
            <person name="Tewari R."/>
            <person name="Singh A.K."/>
            <person name="Gulati A."/>
        </authorList>
    </citation>
    <scope>NUCLEOTIDE SEQUENCE [LARGE SCALE GENOMIC DNA]</scope>
    <source>
        <strain evidence="1 2">IHBB 11108</strain>
    </source>
</reference>
<gene>
    <name evidence="1" type="ORF">UM93_12570</name>
</gene>
<dbReference type="STRING" id="1618207.UM93_12570"/>
<accession>A0A0D4C0M7</accession>
<proteinExistence type="predicted"/>
<organism evidence="1 2">
    <name type="scientific">Psychromicrobium lacuslunae</name>
    <dbReference type="NCBI Taxonomy" id="1618207"/>
    <lineage>
        <taxon>Bacteria</taxon>
        <taxon>Bacillati</taxon>
        <taxon>Actinomycetota</taxon>
        <taxon>Actinomycetes</taxon>
        <taxon>Micrococcales</taxon>
        <taxon>Micrococcaceae</taxon>
        <taxon>Psychromicrobium</taxon>
    </lineage>
</organism>
<dbReference type="Proteomes" id="UP000061839">
    <property type="component" value="Chromosome"/>
</dbReference>
<protein>
    <submittedName>
        <fullName evidence="1">Histidine phosphatase</fullName>
    </submittedName>
</protein>
<dbReference type="PATRIC" id="fig|1618207.4.peg.2548"/>
<dbReference type="KEGG" id="ari:UM93_12570"/>
<dbReference type="CDD" id="cd07067">
    <property type="entry name" value="HP_PGM_like"/>
    <property type="match status" value="1"/>
</dbReference>
<dbReference type="EMBL" id="CP011005">
    <property type="protein sequence ID" value="AJT42128.1"/>
    <property type="molecule type" value="Genomic_DNA"/>
</dbReference>
<dbReference type="RefSeq" id="WP_045075913.1">
    <property type="nucleotide sequence ID" value="NZ_CP011005.1"/>
</dbReference>
<dbReference type="SMART" id="SM00855">
    <property type="entry name" value="PGAM"/>
    <property type="match status" value="1"/>
</dbReference>
<keyword evidence="2" id="KW-1185">Reference proteome</keyword>
<dbReference type="InterPro" id="IPR029033">
    <property type="entry name" value="His_PPase_superfam"/>
</dbReference>
<dbReference type="OrthoDB" id="9810154at2"/>
<dbReference type="HOGENOM" id="CLU_084603_2_1_11"/>
<sequence>MSVHHLKRLVLMRHAKSDYPRGVADHDRPLAARGHAEARLAGQWLLAHNVPDFILCSSALRARQSCTWVCTELADLAPTPKLEDDLYDAGESRMLALINHLPETVTSLLVISHLPTVQDLGLRLASRDSDPKAYMQLAERYPTSSLAVFETASSWAELDGQDAELRHFVVPR</sequence>
<dbReference type="InterPro" id="IPR013078">
    <property type="entry name" value="His_Pase_superF_clade-1"/>
</dbReference>
<name>A0A0D4C0M7_9MICC</name>
<evidence type="ECO:0000313" key="1">
    <source>
        <dbReference type="EMBL" id="AJT42128.1"/>
    </source>
</evidence>
<dbReference type="Gene3D" id="3.40.50.1240">
    <property type="entry name" value="Phosphoglycerate mutase-like"/>
    <property type="match status" value="1"/>
</dbReference>
<dbReference type="PANTHER" id="PTHR47623:SF1">
    <property type="entry name" value="OS09G0287300 PROTEIN"/>
    <property type="match status" value="1"/>
</dbReference>
<evidence type="ECO:0000313" key="2">
    <source>
        <dbReference type="Proteomes" id="UP000061839"/>
    </source>
</evidence>